<dbReference type="Pfam" id="PF00356">
    <property type="entry name" value="LacI"/>
    <property type="match status" value="1"/>
</dbReference>
<dbReference type="AlphaFoldDB" id="A0A0H3C7J3"/>
<dbReference type="PATRIC" id="fig|565050.3.peg.1177"/>
<keyword evidence="3" id="KW-0804">Transcription</keyword>
<evidence type="ECO:0000259" key="4">
    <source>
        <dbReference type="PROSITE" id="PS50932"/>
    </source>
</evidence>
<dbReference type="SUPFAM" id="SSF47413">
    <property type="entry name" value="lambda repressor-like DNA-binding domains"/>
    <property type="match status" value="1"/>
</dbReference>
<dbReference type="InterPro" id="IPR000843">
    <property type="entry name" value="HTH_LacI"/>
</dbReference>
<dbReference type="SMR" id="A0A0H3C7J3"/>
<dbReference type="Gene3D" id="1.10.260.40">
    <property type="entry name" value="lambda repressor-like DNA-binding domains"/>
    <property type="match status" value="1"/>
</dbReference>
<organism evidence="5 6">
    <name type="scientific">Caulobacter vibrioides (strain NA1000 / CB15N)</name>
    <name type="common">Caulobacter crescentus</name>
    <dbReference type="NCBI Taxonomy" id="565050"/>
    <lineage>
        <taxon>Bacteria</taxon>
        <taxon>Pseudomonadati</taxon>
        <taxon>Pseudomonadota</taxon>
        <taxon>Alphaproteobacteria</taxon>
        <taxon>Caulobacterales</taxon>
        <taxon>Caulobacteraceae</taxon>
        <taxon>Caulobacter</taxon>
    </lineage>
</organism>
<dbReference type="Gene3D" id="3.40.50.2300">
    <property type="match status" value="2"/>
</dbReference>
<dbReference type="CDD" id="cd01392">
    <property type="entry name" value="HTH_LacI"/>
    <property type="match status" value="1"/>
</dbReference>
<gene>
    <name evidence="5" type="ordered locus">CCNA_01195</name>
</gene>
<dbReference type="GeneID" id="7333588"/>
<accession>A0A0H3C7J3</accession>
<dbReference type="InterPro" id="IPR028082">
    <property type="entry name" value="Peripla_BP_I"/>
</dbReference>
<evidence type="ECO:0000313" key="6">
    <source>
        <dbReference type="Proteomes" id="UP000001364"/>
    </source>
</evidence>
<keyword evidence="1" id="KW-0805">Transcription regulation</keyword>
<dbReference type="EMBL" id="CP001340">
    <property type="protein sequence ID" value="ACL94660.1"/>
    <property type="molecule type" value="Genomic_DNA"/>
</dbReference>
<feature type="domain" description="HTH lacI-type" evidence="4">
    <location>
        <begin position="13"/>
        <end position="67"/>
    </location>
</feature>
<keyword evidence="6" id="KW-1185">Reference proteome</keyword>
<dbReference type="OrthoDB" id="8433438at2"/>
<dbReference type="PANTHER" id="PTHR30146:SF120">
    <property type="entry name" value="ALANINE RACEMASE"/>
    <property type="match status" value="1"/>
</dbReference>
<sequence length="341" mass="36977">MSRQPTEPKSARLKMADIAKLAGVSTSTVSRALAGNPSIPQALRDQISELARTHGYVINQSARSLRLQRTHTIGLIVPLGHERDQLITDPFFLEMIGRLADEITGRGYEVLLNKVVAPRADWLRRIVQSHRSDGLLIIGQSDQHEALNALADTYRPLVVWGGDIAERRYCTVGSDNVAGARLATQHMIAQGRRRIAFLGLPGAPEVELRREGYLQALREAGLSPYPELSAPAHFTIESAEPSVRALIDSGATFDGVLAASDLIAVTAINTLTAAGRTVPDEISVVGFDDISLARYSAPPLTTVRQDLATGARTMVDLLFRRIEGASTESVFMTPELVVRGT</sequence>
<dbReference type="RefSeq" id="YP_002516568.1">
    <property type="nucleotide sequence ID" value="NC_011916.1"/>
</dbReference>
<dbReference type="KEGG" id="ccs:CCNA_01195"/>
<dbReference type="Proteomes" id="UP000001364">
    <property type="component" value="Chromosome"/>
</dbReference>
<dbReference type="PhylomeDB" id="A0A0H3C7J3"/>
<dbReference type="PROSITE" id="PS50932">
    <property type="entry name" value="HTH_LACI_2"/>
    <property type="match status" value="1"/>
</dbReference>
<keyword evidence="2" id="KW-0238">DNA-binding</keyword>
<evidence type="ECO:0000313" key="5">
    <source>
        <dbReference type="EMBL" id="ACL94660.1"/>
    </source>
</evidence>
<evidence type="ECO:0000256" key="3">
    <source>
        <dbReference type="ARBA" id="ARBA00023163"/>
    </source>
</evidence>
<protein>
    <submittedName>
        <fullName evidence="5">LacI-family transcriptional regulator SucR</fullName>
    </submittedName>
</protein>
<proteinExistence type="predicted"/>
<dbReference type="HOGENOM" id="CLU_037628_6_1_5"/>
<dbReference type="CDD" id="cd06295">
    <property type="entry name" value="PBP1_CelR"/>
    <property type="match status" value="1"/>
</dbReference>
<dbReference type="PROSITE" id="PS00356">
    <property type="entry name" value="HTH_LACI_1"/>
    <property type="match status" value="1"/>
</dbReference>
<evidence type="ECO:0000256" key="1">
    <source>
        <dbReference type="ARBA" id="ARBA00023015"/>
    </source>
</evidence>
<evidence type="ECO:0000256" key="2">
    <source>
        <dbReference type="ARBA" id="ARBA00023125"/>
    </source>
</evidence>
<dbReference type="GO" id="GO:0000976">
    <property type="term" value="F:transcription cis-regulatory region binding"/>
    <property type="evidence" value="ECO:0007669"/>
    <property type="project" value="TreeGrafter"/>
</dbReference>
<name>A0A0H3C7J3_CAUVN</name>
<reference evidence="5 6" key="1">
    <citation type="journal article" date="2010" name="J. Bacteriol.">
        <title>The genetic basis of laboratory adaptation in Caulobacter crescentus.</title>
        <authorList>
            <person name="Marks M.E."/>
            <person name="Castro-Rojas C.M."/>
            <person name="Teiling C."/>
            <person name="Du L."/>
            <person name="Kapatral V."/>
            <person name="Walunas T.L."/>
            <person name="Crosson S."/>
        </authorList>
    </citation>
    <scope>NUCLEOTIDE SEQUENCE [LARGE SCALE GENOMIC DNA]</scope>
    <source>
        <strain evidence="6">NA1000 / CB15N</strain>
    </source>
</reference>
<dbReference type="Pfam" id="PF13377">
    <property type="entry name" value="Peripla_BP_3"/>
    <property type="match status" value="1"/>
</dbReference>
<dbReference type="GO" id="GO:0003700">
    <property type="term" value="F:DNA-binding transcription factor activity"/>
    <property type="evidence" value="ECO:0007669"/>
    <property type="project" value="TreeGrafter"/>
</dbReference>
<dbReference type="SMART" id="SM00354">
    <property type="entry name" value="HTH_LACI"/>
    <property type="match status" value="1"/>
</dbReference>
<dbReference type="SUPFAM" id="SSF53822">
    <property type="entry name" value="Periplasmic binding protein-like I"/>
    <property type="match status" value="1"/>
</dbReference>
<dbReference type="InterPro" id="IPR010982">
    <property type="entry name" value="Lambda_DNA-bd_dom_sf"/>
</dbReference>
<dbReference type="InterPro" id="IPR046335">
    <property type="entry name" value="LacI/GalR-like_sensor"/>
</dbReference>
<dbReference type="RefSeq" id="WP_010919021.1">
    <property type="nucleotide sequence ID" value="NC_011916.1"/>
</dbReference>
<dbReference type="PANTHER" id="PTHR30146">
    <property type="entry name" value="LACI-RELATED TRANSCRIPTIONAL REPRESSOR"/>
    <property type="match status" value="1"/>
</dbReference>